<dbReference type="Pfam" id="PF01535">
    <property type="entry name" value="PPR"/>
    <property type="match status" value="5"/>
</dbReference>
<organism evidence="3 4">
    <name type="scientific">Papaver somniferum</name>
    <name type="common">Opium poppy</name>
    <dbReference type="NCBI Taxonomy" id="3469"/>
    <lineage>
        <taxon>Eukaryota</taxon>
        <taxon>Viridiplantae</taxon>
        <taxon>Streptophyta</taxon>
        <taxon>Embryophyta</taxon>
        <taxon>Tracheophyta</taxon>
        <taxon>Spermatophyta</taxon>
        <taxon>Magnoliopsida</taxon>
        <taxon>Ranunculales</taxon>
        <taxon>Papaveraceae</taxon>
        <taxon>Papaveroideae</taxon>
        <taxon>Papaver</taxon>
    </lineage>
</organism>
<name>A0A4Y7LGY6_PAPSO</name>
<gene>
    <name evidence="3" type="ORF">C5167_046203</name>
</gene>
<dbReference type="PROSITE" id="PS51375">
    <property type="entry name" value="PPR"/>
    <property type="match status" value="2"/>
</dbReference>
<evidence type="ECO:0000256" key="1">
    <source>
        <dbReference type="ARBA" id="ARBA00022737"/>
    </source>
</evidence>
<accession>A0A4Y7LGY6</accession>
<feature type="repeat" description="PPR" evidence="2">
    <location>
        <begin position="296"/>
        <end position="331"/>
    </location>
</feature>
<protein>
    <recommendedName>
        <fullName evidence="5">Pentacotripeptide-repeat region of PRORP domain-containing protein</fullName>
    </recommendedName>
</protein>
<evidence type="ECO:0008006" key="5">
    <source>
        <dbReference type="Google" id="ProtNLM"/>
    </source>
</evidence>
<evidence type="ECO:0000313" key="3">
    <source>
        <dbReference type="EMBL" id="RZC83415.1"/>
    </source>
</evidence>
<dbReference type="PANTHER" id="PTHR24015:SF548">
    <property type="entry name" value="OS08G0340900 PROTEIN"/>
    <property type="match status" value="1"/>
</dbReference>
<dbReference type="AlphaFoldDB" id="A0A4Y7LGY6"/>
<dbReference type="InterPro" id="IPR011990">
    <property type="entry name" value="TPR-like_helical_dom_sf"/>
</dbReference>
<keyword evidence="1" id="KW-0677">Repeat</keyword>
<dbReference type="InterPro" id="IPR002885">
    <property type="entry name" value="PPR_rpt"/>
</dbReference>
<dbReference type="GO" id="GO:0003723">
    <property type="term" value="F:RNA binding"/>
    <property type="evidence" value="ECO:0007669"/>
    <property type="project" value="InterPro"/>
</dbReference>
<dbReference type="OMA" id="GEYSANR"/>
<dbReference type="Pfam" id="PF20431">
    <property type="entry name" value="E_motif"/>
    <property type="match status" value="1"/>
</dbReference>
<dbReference type="NCBIfam" id="TIGR00756">
    <property type="entry name" value="PPR"/>
    <property type="match status" value="3"/>
</dbReference>
<evidence type="ECO:0000313" key="4">
    <source>
        <dbReference type="Proteomes" id="UP000316621"/>
    </source>
</evidence>
<dbReference type="Proteomes" id="UP000316621">
    <property type="component" value="Chromosome 11"/>
</dbReference>
<dbReference type="Gramene" id="RZC83415">
    <property type="protein sequence ID" value="RZC83415"/>
    <property type="gene ID" value="C5167_046203"/>
</dbReference>
<proteinExistence type="predicted"/>
<dbReference type="Gene3D" id="1.25.40.10">
    <property type="entry name" value="Tetratricopeptide repeat domain"/>
    <property type="match status" value="3"/>
</dbReference>
<keyword evidence="4" id="KW-1185">Reference proteome</keyword>
<dbReference type="InterPro" id="IPR046848">
    <property type="entry name" value="E_motif"/>
</dbReference>
<dbReference type="SUPFAM" id="SSF48452">
    <property type="entry name" value="TPR-like"/>
    <property type="match status" value="1"/>
</dbReference>
<dbReference type="PANTHER" id="PTHR24015">
    <property type="entry name" value="OS07G0578800 PROTEIN-RELATED"/>
    <property type="match status" value="1"/>
</dbReference>
<reference evidence="3 4" key="1">
    <citation type="journal article" date="2018" name="Science">
        <title>The opium poppy genome and morphinan production.</title>
        <authorList>
            <person name="Guo L."/>
            <person name="Winzer T."/>
            <person name="Yang X."/>
            <person name="Li Y."/>
            <person name="Ning Z."/>
            <person name="He Z."/>
            <person name="Teodor R."/>
            <person name="Lu Y."/>
            <person name="Bowser T.A."/>
            <person name="Graham I.A."/>
            <person name="Ye K."/>
        </authorList>
    </citation>
    <scope>NUCLEOTIDE SEQUENCE [LARGE SCALE GENOMIC DNA]</scope>
    <source>
        <strain evidence="4">cv. HN1</strain>
        <tissue evidence="3">Leaves</tissue>
    </source>
</reference>
<dbReference type="InterPro" id="IPR046960">
    <property type="entry name" value="PPR_At4g14850-like_plant"/>
</dbReference>
<feature type="repeat" description="PPR" evidence="2">
    <location>
        <begin position="192"/>
        <end position="222"/>
    </location>
</feature>
<dbReference type="EMBL" id="CM010725">
    <property type="protein sequence ID" value="RZC83415.1"/>
    <property type="molecule type" value="Genomic_DNA"/>
</dbReference>
<dbReference type="GO" id="GO:0009451">
    <property type="term" value="P:RNA modification"/>
    <property type="evidence" value="ECO:0007669"/>
    <property type="project" value="InterPro"/>
</dbReference>
<evidence type="ECO:0000256" key="2">
    <source>
        <dbReference type="PROSITE-ProRule" id="PRU00708"/>
    </source>
</evidence>
<sequence>MDYAEKAFLEIEMPNVVSWNASMGGSFSGGKVLQFFTRMRGSGLRPDHVTLAHVLQNIKDVDLFSAQQIHSLIIKMIGEEVDVYIGGALVEIYTKYGYIRESQRVFNNIRGKDITAFNLAIQGYIRDGHVAEAYRTESEKQGKQFHALAIKFGYGDNSNSDGSIASLLIMMYSEYHCFDDAIRLFNGVPSPDLVLWTSIISGFSQSGKSQEALKFYALMWEELDEYPNNYTFSSVLCSCSGLAAVEEGKQIHCQIIKLSSDIGSAEFVSSSLLEMYAKSGYIEEAKKLFNKTLQRDIATWNSMITNLAQHGDAASALEIFGELLDLPNLEPNHITYVGVLSACNHKGLVEEGYEYFKMIKDPTIDHYTCLIDLLRRAGRVAEALSVIEQMPFDPNEIIWSSLLAASALHGKVDLGEYSANRILQLNPKDSGTYVALSNIYAAAGRWNDVDLVRKIMKDQGVRKNPGQNFLTVNRLSRTFLAAEG</sequence>
<dbReference type="FunFam" id="1.25.40.10:FF:000090">
    <property type="entry name" value="Pentatricopeptide repeat-containing protein, chloroplastic"/>
    <property type="match status" value="1"/>
</dbReference>